<keyword evidence="3" id="KW-1185">Reference proteome</keyword>
<evidence type="ECO:0000256" key="1">
    <source>
        <dbReference type="SAM" id="Phobius"/>
    </source>
</evidence>
<keyword evidence="1" id="KW-0812">Transmembrane</keyword>
<dbReference type="Proteomes" id="UP000008637">
    <property type="component" value="Chromosome"/>
</dbReference>
<dbReference type="HOGENOM" id="CLU_096783_0_0_14"/>
<dbReference type="EMBL" id="FR773153">
    <property type="protein sequence ID" value="CBY92651.1"/>
    <property type="molecule type" value="Genomic_DNA"/>
</dbReference>
<dbReference type="OrthoDB" id="9815750at2"/>
<evidence type="ECO:0000313" key="3">
    <source>
        <dbReference type="Proteomes" id="UP000008637"/>
    </source>
</evidence>
<keyword evidence="1" id="KW-1133">Transmembrane helix</keyword>
<reference evidence="2 3" key="1">
    <citation type="journal article" date="2011" name="J. Bacteriol.">
        <title>Complete genome sequence of Mycoplasma haemofelis, a hemotropic mycoplasma.</title>
        <authorList>
            <person name="Barker E.N."/>
            <person name="Helps C.R."/>
            <person name="Peters I.R."/>
            <person name="Darby A.C."/>
            <person name="Radford A.D."/>
            <person name="Tasker S."/>
        </authorList>
    </citation>
    <scope>NUCLEOTIDE SEQUENCE [LARGE SCALE GENOMIC DNA]</scope>
    <source>
        <strain evidence="2 3">Langford 1</strain>
    </source>
</reference>
<dbReference type="AlphaFoldDB" id="E8ZHN0"/>
<keyword evidence="1" id="KW-0472">Membrane</keyword>
<gene>
    <name evidence="2" type="ordered locus">HF1_06430</name>
</gene>
<protein>
    <submittedName>
        <fullName evidence="2">Uncharacterized protein</fullName>
    </submittedName>
</protein>
<evidence type="ECO:0000313" key="2">
    <source>
        <dbReference type="EMBL" id="CBY92651.1"/>
    </source>
</evidence>
<dbReference type="KEGG" id="mha:HF1_06430"/>
<accession>E8ZHN0</accession>
<proteinExistence type="predicted"/>
<organism evidence="2 3">
    <name type="scientific">Mycoplasma haemofelis (strain Langford 1)</name>
    <name type="common">Haemobartonella felis</name>
    <dbReference type="NCBI Taxonomy" id="941640"/>
    <lineage>
        <taxon>Bacteria</taxon>
        <taxon>Bacillati</taxon>
        <taxon>Mycoplasmatota</taxon>
        <taxon>Mollicutes</taxon>
        <taxon>Mycoplasmataceae</taxon>
        <taxon>Mycoplasma</taxon>
    </lineage>
</organism>
<name>E8ZHN0_MYCHL</name>
<feature type="transmembrane region" description="Helical" evidence="1">
    <location>
        <begin position="6"/>
        <end position="27"/>
    </location>
</feature>
<sequence>MPAGLTFPQIGLAFLAVVGASGMGLLIKSQISQEPEKEKFRDRYKKALLDLKATQGEEFTKVENKWGKIKSSFDPKNALLKEAKTLLSSSRETEAKQKYREGCQSIYDSEFSSQGEVWSDFKSYCSKTNEDVLSGWVTEEINGNSVGTVWTKKLGALKDKDSPLLKKLLDLKSELNANAYSTDQANKLKSWCDEEKVNPFEGDQSSVYGYLSEFCVGT</sequence>